<name>A0ABT3RKW7_9BACT</name>
<evidence type="ECO:0000256" key="1">
    <source>
        <dbReference type="SAM" id="MobiDB-lite"/>
    </source>
</evidence>
<evidence type="ECO:0008006" key="4">
    <source>
        <dbReference type="Google" id="ProtNLM"/>
    </source>
</evidence>
<organism evidence="2 3">
    <name type="scientific">Mangrovivirga halotolerans</name>
    <dbReference type="NCBI Taxonomy" id="2993936"/>
    <lineage>
        <taxon>Bacteria</taxon>
        <taxon>Pseudomonadati</taxon>
        <taxon>Bacteroidota</taxon>
        <taxon>Cytophagia</taxon>
        <taxon>Cytophagales</taxon>
        <taxon>Mangrovivirgaceae</taxon>
        <taxon>Mangrovivirga</taxon>
    </lineage>
</organism>
<sequence length="55" mass="6039">MTNDSSKLINFSSLIRKAMFFLLAAALLFGSCKATQKRNKPPKPGEPIPCPIKDC</sequence>
<dbReference type="EMBL" id="JAPFQN010000001">
    <property type="protein sequence ID" value="MCX2742457.1"/>
    <property type="molecule type" value="Genomic_DNA"/>
</dbReference>
<gene>
    <name evidence="2" type="ORF">OO013_01195</name>
</gene>
<comment type="caution">
    <text evidence="2">The sequence shown here is derived from an EMBL/GenBank/DDBJ whole genome shotgun (WGS) entry which is preliminary data.</text>
</comment>
<keyword evidence="3" id="KW-1185">Reference proteome</keyword>
<protein>
    <recommendedName>
        <fullName evidence="4">Lipoprotein</fullName>
    </recommendedName>
</protein>
<accession>A0ABT3RKW7</accession>
<evidence type="ECO:0000313" key="2">
    <source>
        <dbReference type="EMBL" id="MCX2742457.1"/>
    </source>
</evidence>
<dbReference type="PROSITE" id="PS51257">
    <property type="entry name" value="PROKAR_LIPOPROTEIN"/>
    <property type="match status" value="1"/>
</dbReference>
<reference evidence="2 3" key="1">
    <citation type="submission" date="2022-11" db="EMBL/GenBank/DDBJ databases">
        <title>The characterization of three novel Bacteroidetes species and genomic analysis of their roles in tidal elemental geochemical cycles.</title>
        <authorList>
            <person name="Ma K."/>
        </authorList>
    </citation>
    <scope>NUCLEOTIDE SEQUENCE [LARGE SCALE GENOMIC DNA]</scope>
    <source>
        <strain evidence="2 3">M17</strain>
    </source>
</reference>
<feature type="compositionally biased region" description="Pro residues" evidence="1">
    <location>
        <begin position="42"/>
        <end position="55"/>
    </location>
</feature>
<proteinExistence type="predicted"/>
<evidence type="ECO:0000313" key="3">
    <source>
        <dbReference type="Proteomes" id="UP001209885"/>
    </source>
</evidence>
<dbReference type="Proteomes" id="UP001209885">
    <property type="component" value="Unassembled WGS sequence"/>
</dbReference>
<feature type="region of interest" description="Disordered" evidence="1">
    <location>
        <begin position="35"/>
        <end position="55"/>
    </location>
</feature>
<dbReference type="RefSeq" id="WP_266054693.1">
    <property type="nucleotide sequence ID" value="NZ_JAPFQN010000001.1"/>
</dbReference>